<sequence>MIFFFTFCSLLHIRKKRNTTKNPLHLSPSFSLLFFFFLSLFFLFSTIDSTNSQQHTSNNILQHSYNHPHLFTIFTLHNNFTQHNFFLSYIILQTIKKHLLRKKSKT</sequence>
<keyword evidence="1" id="KW-0472">Membrane</keyword>
<keyword evidence="1" id="KW-1133">Transmembrane helix</keyword>
<evidence type="ECO:0000313" key="3">
    <source>
        <dbReference type="Proteomes" id="UP001209540"/>
    </source>
</evidence>
<protein>
    <submittedName>
        <fullName evidence="2">Uncharacterized protein</fullName>
    </submittedName>
</protein>
<name>A0AAD5KB08_9FUNG</name>
<reference evidence="2" key="1">
    <citation type="journal article" date="2022" name="IScience">
        <title>Evolution of zygomycete secretomes and the origins of terrestrial fungal ecologies.</title>
        <authorList>
            <person name="Chang Y."/>
            <person name="Wang Y."/>
            <person name="Mondo S."/>
            <person name="Ahrendt S."/>
            <person name="Andreopoulos W."/>
            <person name="Barry K."/>
            <person name="Beard J."/>
            <person name="Benny G.L."/>
            <person name="Blankenship S."/>
            <person name="Bonito G."/>
            <person name="Cuomo C."/>
            <person name="Desiro A."/>
            <person name="Gervers K.A."/>
            <person name="Hundley H."/>
            <person name="Kuo A."/>
            <person name="LaButti K."/>
            <person name="Lang B.F."/>
            <person name="Lipzen A."/>
            <person name="O'Donnell K."/>
            <person name="Pangilinan J."/>
            <person name="Reynolds N."/>
            <person name="Sandor L."/>
            <person name="Smith M.E."/>
            <person name="Tsang A."/>
            <person name="Grigoriev I.V."/>
            <person name="Stajich J.E."/>
            <person name="Spatafora J.W."/>
        </authorList>
    </citation>
    <scope>NUCLEOTIDE SEQUENCE</scope>
    <source>
        <strain evidence="2">RSA 2281</strain>
    </source>
</reference>
<accession>A0AAD5KB08</accession>
<evidence type="ECO:0000256" key="1">
    <source>
        <dbReference type="SAM" id="Phobius"/>
    </source>
</evidence>
<dbReference type="AlphaFoldDB" id="A0AAD5KB08"/>
<comment type="caution">
    <text evidence="2">The sequence shown here is derived from an EMBL/GenBank/DDBJ whole genome shotgun (WGS) entry which is preliminary data.</text>
</comment>
<dbReference type="EMBL" id="JAIXMP010000011">
    <property type="protein sequence ID" value="KAI9264948.1"/>
    <property type="molecule type" value="Genomic_DNA"/>
</dbReference>
<proteinExistence type="predicted"/>
<feature type="transmembrane region" description="Helical" evidence="1">
    <location>
        <begin position="25"/>
        <end position="44"/>
    </location>
</feature>
<organism evidence="2 3">
    <name type="scientific">Phascolomyces articulosus</name>
    <dbReference type="NCBI Taxonomy" id="60185"/>
    <lineage>
        <taxon>Eukaryota</taxon>
        <taxon>Fungi</taxon>
        <taxon>Fungi incertae sedis</taxon>
        <taxon>Mucoromycota</taxon>
        <taxon>Mucoromycotina</taxon>
        <taxon>Mucoromycetes</taxon>
        <taxon>Mucorales</taxon>
        <taxon>Lichtheimiaceae</taxon>
        <taxon>Phascolomyces</taxon>
    </lineage>
</organism>
<evidence type="ECO:0000313" key="2">
    <source>
        <dbReference type="EMBL" id="KAI9264948.1"/>
    </source>
</evidence>
<gene>
    <name evidence="2" type="ORF">BDA99DRAFT_39011</name>
</gene>
<keyword evidence="3" id="KW-1185">Reference proteome</keyword>
<dbReference type="Proteomes" id="UP001209540">
    <property type="component" value="Unassembled WGS sequence"/>
</dbReference>
<reference evidence="2" key="2">
    <citation type="submission" date="2023-02" db="EMBL/GenBank/DDBJ databases">
        <authorList>
            <consortium name="DOE Joint Genome Institute"/>
            <person name="Mondo S.J."/>
            <person name="Chang Y."/>
            <person name="Wang Y."/>
            <person name="Ahrendt S."/>
            <person name="Andreopoulos W."/>
            <person name="Barry K."/>
            <person name="Beard J."/>
            <person name="Benny G.L."/>
            <person name="Blankenship S."/>
            <person name="Bonito G."/>
            <person name="Cuomo C."/>
            <person name="Desiro A."/>
            <person name="Gervers K.A."/>
            <person name="Hundley H."/>
            <person name="Kuo A."/>
            <person name="LaButti K."/>
            <person name="Lang B.F."/>
            <person name="Lipzen A."/>
            <person name="O'Donnell K."/>
            <person name="Pangilinan J."/>
            <person name="Reynolds N."/>
            <person name="Sandor L."/>
            <person name="Smith M.W."/>
            <person name="Tsang A."/>
            <person name="Grigoriev I.V."/>
            <person name="Stajich J.E."/>
            <person name="Spatafora J.W."/>
        </authorList>
    </citation>
    <scope>NUCLEOTIDE SEQUENCE</scope>
    <source>
        <strain evidence="2">RSA 2281</strain>
    </source>
</reference>
<keyword evidence="1" id="KW-0812">Transmembrane</keyword>